<dbReference type="InterPro" id="IPR029063">
    <property type="entry name" value="SAM-dependent_MTases_sf"/>
</dbReference>
<name>A0A918K0D7_9GAMM</name>
<dbReference type="Proteomes" id="UP000626148">
    <property type="component" value="Unassembled WGS sequence"/>
</dbReference>
<sequence>MATRQPQEPEEHRLKPMFEQIDSQPTDIGEITLRRRRIPDLTSNDIYEIKLDEEFLMSSLFVTAEEALADLGIQAATGDRLKVVVGGLGLGHTTATALQSDRVESLWVVELLQPVIDWHRDEKVPLGAVFNQDARCRFVQGSFFELAQGRPHGLVAELPPASLDAILLDIDHSPGDVLFASNSGFYEPQSLQAMARQLTPDGVFAMWSNDPPDAAFQDLLTEVFQDVTPHTVRFYNPFMNAESSSTVYVAKGVRP</sequence>
<evidence type="ECO:0000313" key="1">
    <source>
        <dbReference type="EMBL" id="GGX39601.1"/>
    </source>
</evidence>
<dbReference type="SUPFAM" id="SSF53335">
    <property type="entry name" value="S-adenosyl-L-methionine-dependent methyltransferases"/>
    <property type="match status" value="1"/>
</dbReference>
<dbReference type="Gene3D" id="3.40.50.150">
    <property type="entry name" value="Vaccinia Virus protein VP39"/>
    <property type="match status" value="1"/>
</dbReference>
<keyword evidence="2" id="KW-1185">Reference proteome</keyword>
<organism evidence="1 2">
    <name type="scientific">Saccharospirillum salsuginis</name>
    <dbReference type="NCBI Taxonomy" id="418750"/>
    <lineage>
        <taxon>Bacteria</taxon>
        <taxon>Pseudomonadati</taxon>
        <taxon>Pseudomonadota</taxon>
        <taxon>Gammaproteobacteria</taxon>
        <taxon>Oceanospirillales</taxon>
        <taxon>Saccharospirillaceae</taxon>
        <taxon>Saccharospirillum</taxon>
    </lineage>
</organism>
<dbReference type="AlphaFoldDB" id="A0A918K0D7"/>
<reference evidence="1" key="1">
    <citation type="journal article" date="2014" name="Int. J. Syst. Evol. Microbiol.">
        <title>Complete genome sequence of Corynebacterium casei LMG S-19264T (=DSM 44701T), isolated from a smear-ripened cheese.</title>
        <authorList>
            <consortium name="US DOE Joint Genome Institute (JGI-PGF)"/>
            <person name="Walter F."/>
            <person name="Albersmeier A."/>
            <person name="Kalinowski J."/>
            <person name="Ruckert C."/>
        </authorList>
    </citation>
    <scope>NUCLEOTIDE SEQUENCE</scope>
    <source>
        <strain evidence="1">KCTC 22169</strain>
    </source>
</reference>
<protein>
    <submittedName>
        <fullName evidence="1">Spermidine synthase</fullName>
    </submittedName>
</protein>
<comment type="caution">
    <text evidence="1">The sequence shown here is derived from an EMBL/GenBank/DDBJ whole genome shotgun (WGS) entry which is preliminary data.</text>
</comment>
<reference evidence="1" key="2">
    <citation type="submission" date="2020-09" db="EMBL/GenBank/DDBJ databases">
        <authorList>
            <person name="Sun Q."/>
            <person name="Kim S."/>
        </authorList>
    </citation>
    <scope>NUCLEOTIDE SEQUENCE</scope>
    <source>
        <strain evidence="1">KCTC 22169</strain>
    </source>
</reference>
<evidence type="ECO:0000313" key="2">
    <source>
        <dbReference type="Proteomes" id="UP000626148"/>
    </source>
</evidence>
<gene>
    <name evidence="1" type="ORF">GCM10007392_02560</name>
</gene>
<accession>A0A918K0D7</accession>
<dbReference type="EMBL" id="BMXR01000001">
    <property type="protein sequence ID" value="GGX39601.1"/>
    <property type="molecule type" value="Genomic_DNA"/>
</dbReference>
<proteinExistence type="predicted"/>